<protein>
    <submittedName>
        <fullName evidence="7">Neurofascin-like isoform X1</fullName>
    </submittedName>
</protein>
<keyword evidence="3" id="KW-1133">Transmembrane helix</keyword>
<sequence>MFPYTVILLNLLLYSNNCLADEALSPPDIYNPSASSKLLKEESATFRITCNATGLPKPQYSWKKGEIGGNNTLSSYVSFDSITGVLTFKRVSKAEEGEYRCYATNFFNGSRGQSFAVSISPPMIVKMIRVDSILEESKNIVISEYRYTKVPCQHVIVDRKYVIFYWMAGPKSKPIFSNERMFIDKYGNLHITYVLRKDMELGELLCGVYVRDNVFGKIFPGQDYFLKITEINQVETIAPKIEYSENVMEELNQSALLECVFSGYDPENNMTIAWFSRDGKEIKTNKKYELKYGNRALEIKNLVDEDEGKYFCKAKLGSKTSKETVVYLDVTGEPHFDKNKAPKDVTVSQGKDVTVPCKAKSSINDDPPSPPLWFINGQNIEFQKGRDKFEVKSDSLTIKSVQKPDDIMCVMCSVSNSYGRTTREACINVLLPIHVVSKPDSEQVINPEVGRILNFTVLATTDITQNLSYRWIYHSSIADHVGKVPTFTYSDKETNMAYINTTDMKGKDYEAVVGFYTLNISNDYDYVIVKTRVRLQLERQSEPDKSSDTWIFLLIIGILLLTISFFLLYKMFQKQQLEFYNGESELPEDIFQGSLN</sequence>
<dbReference type="InterPro" id="IPR007110">
    <property type="entry name" value="Ig-like_dom"/>
</dbReference>
<dbReference type="Gene3D" id="2.60.40.10">
    <property type="entry name" value="Immunoglobulins"/>
    <property type="match status" value="3"/>
</dbReference>
<dbReference type="GO" id="GO:0098609">
    <property type="term" value="P:cell-cell adhesion"/>
    <property type="evidence" value="ECO:0007669"/>
    <property type="project" value="TreeGrafter"/>
</dbReference>
<keyword evidence="1" id="KW-0677">Repeat</keyword>
<evidence type="ECO:0000259" key="5">
    <source>
        <dbReference type="PROSITE" id="PS50835"/>
    </source>
</evidence>
<proteinExistence type="predicted"/>
<dbReference type="GeneID" id="106067089"/>
<dbReference type="InterPro" id="IPR003598">
    <property type="entry name" value="Ig_sub2"/>
</dbReference>
<feature type="transmembrane region" description="Helical" evidence="3">
    <location>
        <begin position="550"/>
        <end position="569"/>
    </location>
</feature>
<dbReference type="OMA" id="NMAYINT"/>
<dbReference type="CDD" id="cd00096">
    <property type="entry name" value="Ig"/>
    <property type="match status" value="1"/>
</dbReference>
<evidence type="ECO:0000256" key="1">
    <source>
        <dbReference type="ARBA" id="ARBA00022737"/>
    </source>
</evidence>
<dbReference type="SUPFAM" id="SSF48726">
    <property type="entry name" value="Immunoglobulin"/>
    <property type="match status" value="3"/>
</dbReference>
<dbReference type="Pfam" id="PF07679">
    <property type="entry name" value="I-set"/>
    <property type="match status" value="1"/>
</dbReference>
<organism evidence="6 7">
    <name type="scientific">Biomphalaria glabrata</name>
    <name type="common">Bloodfluke planorb</name>
    <name type="synonym">Freshwater snail</name>
    <dbReference type="NCBI Taxonomy" id="6526"/>
    <lineage>
        <taxon>Eukaryota</taxon>
        <taxon>Metazoa</taxon>
        <taxon>Spiralia</taxon>
        <taxon>Lophotrochozoa</taxon>
        <taxon>Mollusca</taxon>
        <taxon>Gastropoda</taxon>
        <taxon>Heterobranchia</taxon>
        <taxon>Euthyneura</taxon>
        <taxon>Panpulmonata</taxon>
        <taxon>Hygrophila</taxon>
        <taxon>Lymnaeoidea</taxon>
        <taxon>Planorbidae</taxon>
        <taxon>Biomphalaria</taxon>
    </lineage>
</organism>
<dbReference type="SMART" id="SM00409">
    <property type="entry name" value="IG"/>
    <property type="match status" value="3"/>
</dbReference>
<keyword evidence="4" id="KW-0732">Signal</keyword>
<evidence type="ECO:0000313" key="6">
    <source>
        <dbReference type="Proteomes" id="UP001165740"/>
    </source>
</evidence>
<gene>
    <name evidence="7" type="primary">LOC106067089</name>
</gene>
<name>A0A9W2ZAA6_BIOGL</name>
<feature type="domain" description="Ig-like" evidence="5">
    <location>
        <begin position="27"/>
        <end position="120"/>
    </location>
</feature>
<evidence type="ECO:0000313" key="7">
    <source>
        <dbReference type="RefSeq" id="XP_055872005.1"/>
    </source>
</evidence>
<dbReference type="Pfam" id="PF13927">
    <property type="entry name" value="Ig_3"/>
    <property type="match status" value="1"/>
</dbReference>
<dbReference type="PANTHER" id="PTHR44170:SF6">
    <property type="entry name" value="CONTACTIN"/>
    <property type="match status" value="1"/>
</dbReference>
<evidence type="ECO:0000256" key="2">
    <source>
        <dbReference type="ARBA" id="ARBA00023157"/>
    </source>
</evidence>
<dbReference type="AlphaFoldDB" id="A0A9W2ZAA6"/>
<evidence type="ECO:0000256" key="3">
    <source>
        <dbReference type="SAM" id="Phobius"/>
    </source>
</evidence>
<dbReference type="SMART" id="SM00408">
    <property type="entry name" value="IGc2"/>
    <property type="match status" value="2"/>
</dbReference>
<dbReference type="PANTHER" id="PTHR44170">
    <property type="entry name" value="PROTEIN SIDEKICK"/>
    <property type="match status" value="1"/>
</dbReference>
<keyword evidence="3" id="KW-0812">Transmembrane</keyword>
<evidence type="ECO:0000256" key="4">
    <source>
        <dbReference type="SAM" id="SignalP"/>
    </source>
</evidence>
<reference evidence="7" key="1">
    <citation type="submission" date="2025-08" db="UniProtKB">
        <authorList>
            <consortium name="RefSeq"/>
        </authorList>
    </citation>
    <scope>IDENTIFICATION</scope>
</reference>
<keyword evidence="6" id="KW-1185">Reference proteome</keyword>
<dbReference type="GO" id="GO:0016020">
    <property type="term" value="C:membrane"/>
    <property type="evidence" value="ECO:0007669"/>
    <property type="project" value="UniProtKB-SubCell"/>
</dbReference>
<dbReference type="InterPro" id="IPR013098">
    <property type="entry name" value="Ig_I-set"/>
</dbReference>
<feature type="chain" id="PRO_5040729190" evidence="4">
    <location>
        <begin position="21"/>
        <end position="596"/>
    </location>
</feature>
<keyword evidence="2" id="KW-1015">Disulfide bond</keyword>
<dbReference type="InterPro" id="IPR013783">
    <property type="entry name" value="Ig-like_fold"/>
</dbReference>
<feature type="domain" description="Ig-like" evidence="5">
    <location>
        <begin position="239"/>
        <end position="326"/>
    </location>
</feature>
<keyword evidence="3" id="KW-0472">Membrane</keyword>
<feature type="signal peptide" evidence="4">
    <location>
        <begin position="1"/>
        <end position="20"/>
    </location>
</feature>
<dbReference type="InterPro" id="IPR003599">
    <property type="entry name" value="Ig_sub"/>
</dbReference>
<dbReference type="InterPro" id="IPR036179">
    <property type="entry name" value="Ig-like_dom_sf"/>
</dbReference>
<dbReference type="RefSeq" id="XP_055872005.1">
    <property type="nucleotide sequence ID" value="XM_056016030.1"/>
</dbReference>
<accession>A0A9W2ZAA6</accession>
<dbReference type="PROSITE" id="PS50835">
    <property type="entry name" value="IG_LIKE"/>
    <property type="match status" value="3"/>
</dbReference>
<dbReference type="OrthoDB" id="6140148at2759"/>
<feature type="domain" description="Ig-like" evidence="5">
    <location>
        <begin position="334"/>
        <end position="428"/>
    </location>
</feature>
<dbReference type="Proteomes" id="UP001165740">
    <property type="component" value="Chromosome 17"/>
</dbReference>